<proteinExistence type="predicted"/>
<reference evidence="2 3" key="1">
    <citation type="submission" date="2014-11" db="EMBL/GenBank/DDBJ databases">
        <title>Genetic blueprint of the zoonotic pathogen Toxocara canis.</title>
        <authorList>
            <person name="Zhu X.-Q."/>
            <person name="Korhonen P.K."/>
            <person name="Cai H."/>
            <person name="Young N.D."/>
            <person name="Nejsum P."/>
            <person name="von Samson-Himmelstjerna G."/>
            <person name="Boag P.R."/>
            <person name="Tan P."/>
            <person name="Li Q."/>
            <person name="Min J."/>
            <person name="Yang Y."/>
            <person name="Wang X."/>
            <person name="Fang X."/>
            <person name="Hall R.S."/>
            <person name="Hofmann A."/>
            <person name="Sternberg P.W."/>
            <person name="Jex A.R."/>
            <person name="Gasser R.B."/>
        </authorList>
    </citation>
    <scope>NUCLEOTIDE SEQUENCE [LARGE SCALE GENOMIC DNA]</scope>
    <source>
        <strain evidence="2">PN_DK_2014</strain>
    </source>
</reference>
<evidence type="ECO:0000313" key="2">
    <source>
        <dbReference type="EMBL" id="KHN74776.1"/>
    </source>
</evidence>
<keyword evidence="3" id="KW-1185">Reference proteome</keyword>
<evidence type="ECO:0000256" key="1">
    <source>
        <dbReference type="SAM" id="MobiDB-lite"/>
    </source>
</evidence>
<evidence type="ECO:0000313" key="3">
    <source>
        <dbReference type="Proteomes" id="UP000031036"/>
    </source>
</evidence>
<name>A0A0B2UUM1_TOXCA</name>
<feature type="region of interest" description="Disordered" evidence="1">
    <location>
        <begin position="1"/>
        <end position="27"/>
    </location>
</feature>
<gene>
    <name evidence="2" type="ORF">Tcan_06923</name>
</gene>
<dbReference type="Proteomes" id="UP000031036">
    <property type="component" value="Unassembled WGS sequence"/>
</dbReference>
<dbReference type="EMBL" id="JPKZ01002824">
    <property type="protein sequence ID" value="KHN74776.1"/>
    <property type="molecule type" value="Genomic_DNA"/>
</dbReference>
<accession>A0A0B2UUM1</accession>
<sequence>MVAEKDEKPQESLSANESMPTDEGIATKTIKITDKMTGKHSDVDVFIRNIWTYILDICDEIPPIYEPQLLLPILKKAERILEKEETVLNLEVTVIKFGGPQFLDQKSLKLNQVVKKFL</sequence>
<comment type="caution">
    <text evidence="2">The sequence shown here is derived from an EMBL/GenBank/DDBJ whole genome shotgun (WGS) entry which is preliminary data.</text>
</comment>
<organism evidence="2 3">
    <name type="scientific">Toxocara canis</name>
    <name type="common">Canine roundworm</name>
    <dbReference type="NCBI Taxonomy" id="6265"/>
    <lineage>
        <taxon>Eukaryota</taxon>
        <taxon>Metazoa</taxon>
        <taxon>Ecdysozoa</taxon>
        <taxon>Nematoda</taxon>
        <taxon>Chromadorea</taxon>
        <taxon>Rhabditida</taxon>
        <taxon>Spirurina</taxon>
        <taxon>Ascaridomorpha</taxon>
        <taxon>Ascaridoidea</taxon>
        <taxon>Toxocaridae</taxon>
        <taxon>Toxocara</taxon>
    </lineage>
</organism>
<dbReference type="AlphaFoldDB" id="A0A0B2UUM1"/>
<feature type="compositionally biased region" description="Basic and acidic residues" evidence="1">
    <location>
        <begin position="1"/>
        <end position="10"/>
    </location>
</feature>
<protein>
    <submittedName>
        <fullName evidence="2">Uncharacterized protein</fullName>
    </submittedName>
</protein>